<proteinExistence type="predicted"/>
<sequence length="333" mass="34065">MTQQVEPDAIPAEATADTAPGESPRAPKGVVHADGFGAAFCAAMAALCAEAVIAGTIGVLVMLSREHDGLPDGVLVIAGLVLGVALLTVLAGGFVTAVAVMPAVALARLMPRRMRRSERRRWTLAAVPLVAGAAVVVFGGVMALGSLAPAPPLAYLLAWGTLTAALLPAALIADIAGRRVRQGRATRLAPRVARDGALVWVIVAALGAGAYGTGLAEVYEPPRLGAADLAGTWTDGHGGTVRLTSDGAATAAGYDNFVWDGTGKDKPTDCDGSGTWKPVREGGAVNGVALRIASCELSRNLSVSGTRKEPRIFHEIGKPGSGKRYVLTKVVEK</sequence>
<name>A0ABN1AXH5_9ACTN</name>
<feature type="transmembrane region" description="Helical" evidence="2">
    <location>
        <begin position="35"/>
        <end position="63"/>
    </location>
</feature>
<evidence type="ECO:0000256" key="1">
    <source>
        <dbReference type="SAM" id="MobiDB-lite"/>
    </source>
</evidence>
<organism evidence="3 4">
    <name type="scientific">Streptomyces stramineus</name>
    <dbReference type="NCBI Taxonomy" id="173861"/>
    <lineage>
        <taxon>Bacteria</taxon>
        <taxon>Bacillati</taxon>
        <taxon>Actinomycetota</taxon>
        <taxon>Actinomycetes</taxon>
        <taxon>Kitasatosporales</taxon>
        <taxon>Streptomycetaceae</taxon>
        <taxon>Streptomyces</taxon>
    </lineage>
</organism>
<reference evidence="3 4" key="1">
    <citation type="journal article" date="2019" name="Int. J. Syst. Evol. Microbiol.">
        <title>The Global Catalogue of Microorganisms (GCM) 10K type strain sequencing project: providing services to taxonomists for standard genome sequencing and annotation.</title>
        <authorList>
            <consortium name="The Broad Institute Genomics Platform"/>
            <consortium name="The Broad Institute Genome Sequencing Center for Infectious Disease"/>
            <person name="Wu L."/>
            <person name="Ma J."/>
        </authorList>
    </citation>
    <scope>NUCLEOTIDE SEQUENCE [LARGE SCALE GENOMIC DNA]</scope>
    <source>
        <strain evidence="3 4">JCM 10649</strain>
    </source>
</reference>
<protein>
    <submittedName>
        <fullName evidence="3">Uncharacterized protein</fullName>
    </submittedName>
</protein>
<comment type="caution">
    <text evidence="3">The sequence shown here is derived from an EMBL/GenBank/DDBJ whole genome shotgun (WGS) entry which is preliminary data.</text>
</comment>
<feature type="transmembrane region" description="Helical" evidence="2">
    <location>
        <begin position="197"/>
        <end position="216"/>
    </location>
</feature>
<evidence type="ECO:0000313" key="3">
    <source>
        <dbReference type="EMBL" id="GAA0485945.1"/>
    </source>
</evidence>
<feature type="transmembrane region" description="Helical" evidence="2">
    <location>
        <begin position="122"/>
        <end position="147"/>
    </location>
</feature>
<evidence type="ECO:0000256" key="2">
    <source>
        <dbReference type="SAM" id="Phobius"/>
    </source>
</evidence>
<dbReference type="EMBL" id="BAAAHB010000090">
    <property type="protein sequence ID" value="GAA0485945.1"/>
    <property type="molecule type" value="Genomic_DNA"/>
</dbReference>
<gene>
    <name evidence="3" type="ORF">GCM10009544_54290</name>
</gene>
<keyword evidence="4" id="KW-1185">Reference proteome</keyword>
<keyword evidence="2" id="KW-0812">Transmembrane</keyword>
<evidence type="ECO:0000313" key="4">
    <source>
        <dbReference type="Proteomes" id="UP001499895"/>
    </source>
</evidence>
<dbReference type="RefSeq" id="WP_344095615.1">
    <property type="nucleotide sequence ID" value="NZ_BAAAHB010000090.1"/>
</dbReference>
<dbReference type="Proteomes" id="UP001499895">
    <property type="component" value="Unassembled WGS sequence"/>
</dbReference>
<feature type="transmembrane region" description="Helical" evidence="2">
    <location>
        <begin position="153"/>
        <end position="176"/>
    </location>
</feature>
<accession>A0ABN1AXH5</accession>
<feature type="transmembrane region" description="Helical" evidence="2">
    <location>
        <begin position="75"/>
        <end position="101"/>
    </location>
</feature>
<keyword evidence="2" id="KW-1133">Transmembrane helix</keyword>
<feature type="region of interest" description="Disordered" evidence="1">
    <location>
        <begin position="1"/>
        <end position="27"/>
    </location>
</feature>
<keyword evidence="2" id="KW-0472">Membrane</keyword>